<comment type="similarity">
    <text evidence="2 9">Belongs to the complex I subunit 3 family.</text>
</comment>
<dbReference type="GO" id="GO:0030964">
    <property type="term" value="C:NADH dehydrogenase complex"/>
    <property type="evidence" value="ECO:0007669"/>
    <property type="project" value="TreeGrafter"/>
</dbReference>
<keyword evidence="6 9" id="KW-1133">Transmembrane helix</keyword>
<protein>
    <recommendedName>
        <fullName evidence="3 9">NADH-ubiquinone oxidoreductase chain 3</fullName>
        <ecNumber evidence="9">7.1.1.2</ecNumber>
    </recommendedName>
</protein>
<dbReference type="GO" id="GO:0008137">
    <property type="term" value="F:NADH dehydrogenase (ubiquinone) activity"/>
    <property type="evidence" value="ECO:0007669"/>
    <property type="project" value="UniProtKB-UniRule"/>
</dbReference>
<dbReference type="EMBL" id="KF385876">
    <property type="protein sequence ID" value="AHA52565.1"/>
    <property type="molecule type" value="Genomic_DNA"/>
</dbReference>
<organism evidence="10">
    <name type="scientific">Pselaphanus sp. QL-2013</name>
    <dbReference type="NCBI Taxonomy" id="1421598"/>
    <lineage>
        <taxon>Eukaryota</taxon>
        <taxon>Metazoa</taxon>
        <taxon>Ecdysozoa</taxon>
        <taxon>Arthropoda</taxon>
        <taxon>Hexapoda</taxon>
        <taxon>Insecta</taxon>
        <taxon>Pterygota</taxon>
        <taxon>Neoptera</taxon>
        <taxon>Endopterygota</taxon>
        <taxon>Hymenoptera</taxon>
        <taxon>Apocrita</taxon>
        <taxon>Ichneumonoidea</taxon>
        <taxon>Braconidae</taxon>
        <taxon>Pselaphaninae</taxon>
        <taxon>Pselaphanus</taxon>
    </lineage>
</organism>
<feature type="transmembrane region" description="Helical" evidence="9">
    <location>
        <begin position="55"/>
        <end position="80"/>
    </location>
</feature>
<accession>A0A0A6ZL39</accession>
<keyword evidence="9" id="KW-1278">Translocase</keyword>
<comment type="subcellular location">
    <subcellularLocation>
        <location evidence="1">Membrane</location>
    </subcellularLocation>
    <subcellularLocation>
        <location evidence="9">Mitochondrion membrane</location>
        <topology evidence="9">Multi-pass membrane protein</topology>
    </subcellularLocation>
</comment>
<keyword evidence="9" id="KW-0520">NAD</keyword>
<evidence type="ECO:0000256" key="3">
    <source>
        <dbReference type="ARBA" id="ARBA00021007"/>
    </source>
</evidence>
<keyword evidence="4 9" id="KW-0813">Transport</keyword>
<keyword evidence="9" id="KW-0830">Ubiquinone</keyword>
<geneLocation type="mitochondrion" evidence="10"/>
<dbReference type="InterPro" id="IPR038430">
    <property type="entry name" value="NDAH_ubi_oxred_su3_sf"/>
</dbReference>
<dbReference type="AlphaFoldDB" id="A0A0A6ZL39"/>
<dbReference type="PANTHER" id="PTHR11058">
    <property type="entry name" value="NADH-UBIQUINONE OXIDOREDUCTASE CHAIN 3"/>
    <property type="match status" value="1"/>
</dbReference>
<sequence length="117" mass="14073">MYLLLVMFFIYLIISLFFLLLNFFLSMNKKMYYEKIISFECGFDMLVSSRVPFSINFYLIAILFLIFDVEIVLLIPLIVSFKFLNIMNWMIFSILILFILLLGLEYEKKEGSLKWMI</sequence>
<feature type="transmembrane region" description="Helical" evidence="9">
    <location>
        <begin position="86"/>
        <end position="106"/>
    </location>
</feature>
<dbReference type="Gene3D" id="1.20.58.1610">
    <property type="entry name" value="NADH:ubiquinone/plastoquinone oxidoreductase, chain 3"/>
    <property type="match status" value="1"/>
</dbReference>
<dbReference type="Pfam" id="PF00507">
    <property type="entry name" value="Oxidored_q4"/>
    <property type="match status" value="1"/>
</dbReference>
<keyword evidence="9 10" id="KW-0496">Mitochondrion</keyword>
<keyword evidence="7 9" id="KW-0472">Membrane</keyword>
<evidence type="ECO:0000256" key="9">
    <source>
        <dbReference type="RuleBase" id="RU003640"/>
    </source>
</evidence>
<evidence type="ECO:0000313" key="10">
    <source>
        <dbReference type="EMBL" id="AHA52565.1"/>
    </source>
</evidence>
<dbReference type="InterPro" id="IPR000440">
    <property type="entry name" value="NADH_UbQ/plastoQ_OxRdtase_su3"/>
</dbReference>
<evidence type="ECO:0000256" key="1">
    <source>
        <dbReference type="ARBA" id="ARBA00004370"/>
    </source>
</evidence>
<dbReference type="GO" id="GO:0031966">
    <property type="term" value="C:mitochondrial membrane"/>
    <property type="evidence" value="ECO:0007669"/>
    <property type="project" value="UniProtKB-SubCell"/>
</dbReference>
<dbReference type="PANTHER" id="PTHR11058:SF9">
    <property type="entry name" value="NADH-UBIQUINONE OXIDOREDUCTASE CHAIN 3"/>
    <property type="match status" value="1"/>
</dbReference>
<evidence type="ECO:0000256" key="2">
    <source>
        <dbReference type="ARBA" id="ARBA00008472"/>
    </source>
</evidence>
<keyword evidence="5 9" id="KW-0812">Transmembrane</keyword>
<keyword evidence="9" id="KW-0679">Respiratory chain</keyword>
<evidence type="ECO:0000256" key="6">
    <source>
        <dbReference type="ARBA" id="ARBA00022989"/>
    </source>
</evidence>
<evidence type="ECO:0000256" key="5">
    <source>
        <dbReference type="ARBA" id="ARBA00022692"/>
    </source>
</evidence>
<reference evidence="10" key="1">
    <citation type="submission" date="2013-07" db="EMBL/GenBank/DDBJ databases">
        <title>The comparative mitochondrial genomes from Braconidae subfamilies and the phylogeny of the Hymenoptera.</title>
        <authorList>
            <person name="Li Q."/>
            <person name="Wei S.J."/>
            <person name="Chen X.X."/>
        </authorList>
    </citation>
    <scope>NUCLEOTIDE SEQUENCE</scope>
</reference>
<gene>
    <name evidence="10" type="primary">ND3</name>
</gene>
<evidence type="ECO:0000256" key="4">
    <source>
        <dbReference type="ARBA" id="ARBA00022448"/>
    </source>
</evidence>
<dbReference type="EC" id="7.1.1.2" evidence="9"/>
<keyword evidence="9" id="KW-0249">Electron transport</keyword>
<proteinExistence type="inferred from homology"/>
<evidence type="ECO:0000256" key="8">
    <source>
        <dbReference type="ARBA" id="ARBA00049551"/>
    </source>
</evidence>
<name>A0A0A6ZL39_9HYME</name>
<comment type="function">
    <text evidence="9">Core subunit of the mitochondrial membrane respiratory chain NADH dehydrogenase (Complex I) which catalyzes electron transfer from NADH through the respiratory chain, using ubiquinone as an electron acceptor. Essential for the catalytic activity of complex I.</text>
</comment>
<feature type="transmembrane region" description="Helical" evidence="9">
    <location>
        <begin position="6"/>
        <end position="25"/>
    </location>
</feature>
<evidence type="ECO:0000256" key="7">
    <source>
        <dbReference type="ARBA" id="ARBA00023136"/>
    </source>
</evidence>
<comment type="catalytic activity">
    <reaction evidence="8 9">
        <text>a ubiquinone + NADH + 5 H(+)(in) = a ubiquinol + NAD(+) + 4 H(+)(out)</text>
        <dbReference type="Rhea" id="RHEA:29091"/>
        <dbReference type="Rhea" id="RHEA-COMP:9565"/>
        <dbReference type="Rhea" id="RHEA-COMP:9566"/>
        <dbReference type="ChEBI" id="CHEBI:15378"/>
        <dbReference type="ChEBI" id="CHEBI:16389"/>
        <dbReference type="ChEBI" id="CHEBI:17976"/>
        <dbReference type="ChEBI" id="CHEBI:57540"/>
        <dbReference type="ChEBI" id="CHEBI:57945"/>
        <dbReference type="EC" id="7.1.1.2"/>
    </reaction>
</comment>